<dbReference type="AlphaFoldDB" id="A0A848L183"/>
<sequence>MPTTPIIGAGGPPLPASSTPLDLSATVETLSGPASIADVFAGVYTDGLMVVHDGAVVHEEYPGELSPLVHHLVMSVSKSILGATAGVLREQGVLDIDRPVVDYVPEVASGGYAGATVRNVLDMRTGVAFSEEYTNPDAEVRVVERSAGWAPLLDDDPDGLYSYITTLGSSGPHDGDFVYRSIDTDMLGWIIERATGTSTQQLISDLVWKPMGASDDAFVTVDAHGVAMHDGGICATLRDLARFGTMLCNDGAIDGRQVVPTRWIDESFNPGDDVRDAFARTSNEPVLPGGWYRNQFWFVRRGEAKILLCLGIHGQLIYVHPAARTVVAKLSSWPTAQDSTKLIDTLRACGTIADQLAAQ</sequence>
<keyword evidence="2" id="KW-0378">Hydrolase</keyword>
<protein>
    <submittedName>
        <fullName evidence="2">Serine hydrolase</fullName>
    </submittedName>
</protein>
<accession>A0A848L183</accession>
<feature type="domain" description="Beta-lactamase-related" evidence="1">
    <location>
        <begin position="47"/>
        <end position="337"/>
    </location>
</feature>
<dbReference type="EMBL" id="JABBNB010000032">
    <property type="protein sequence ID" value="NMO04222.1"/>
    <property type="molecule type" value="Genomic_DNA"/>
</dbReference>
<proteinExistence type="predicted"/>
<evidence type="ECO:0000313" key="2">
    <source>
        <dbReference type="EMBL" id="NMO04222.1"/>
    </source>
</evidence>
<reference evidence="2 3" key="1">
    <citation type="submission" date="2020-04" db="EMBL/GenBank/DDBJ databases">
        <title>Gordonia sp. nov. TBRC 11910.</title>
        <authorList>
            <person name="Suriyachadkun C."/>
        </authorList>
    </citation>
    <scope>NUCLEOTIDE SEQUENCE [LARGE SCALE GENOMIC DNA]</scope>
    <source>
        <strain evidence="2 3">TBRC 11910</strain>
    </source>
</reference>
<keyword evidence="3" id="KW-1185">Reference proteome</keyword>
<dbReference type="GO" id="GO:0016787">
    <property type="term" value="F:hydrolase activity"/>
    <property type="evidence" value="ECO:0007669"/>
    <property type="project" value="UniProtKB-KW"/>
</dbReference>
<dbReference type="Proteomes" id="UP000550729">
    <property type="component" value="Unassembled WGS sequence"/>
</dbReference>
<dbReference type="InterPro" id="IPR012338">
    <property type="entry name" value="Beta-lactam/transpept-like"/>
</dbReference>
<dbReference type="Gene3D" id="3.40.710.10">
    <property type="entry name" value="DD-peptidase/beta-lactamase superfamily"/>
    <property type="match status" value="1"/>
</dbReference>
<dbReference type="PANTHER" id="PTHR43283:SF7">
    <property type="entry name" value="BETA-LACTAMASE-RELATED DOMAIN-CONTAINING PROTEIN"/>
    <property type="match status" value="1"/>
</dbReference>
<organism evidence="2 3">
    <name type="scientific">Gordonia asplenii</name>
    <dbReference type="NCBI Taxonomy" id="2725283"/>
    <lineage>
        <taxon>Bacteria</taxon>
        <taxon>Bacillati</taxon>
        <taxon>Actinomycetota</taxon>
        <taxon>Actinomycetes</taxon>
        <taxon>Mycobacteriales</taxon>
        <taxon>Gordoniaceae</taxon>
        <taxon>Gordonia</taxon>
    </lineage>
</organism>
<dbReference type="SUPFAM" id="SSF56601">
    <property type="entry name" value="beta-lactamase/transpeptidase-like"/>
    <property type="match status" value="1"/>
</dbReference>
<name>A0A848L183_9ACTN</name>
<dbReference type="InterPro" id="IPR050789">
    <property type="entry name" value="Diverse_Enzym_Activities"/>
</dbReference>
<dbReference type="InterPro" id="IPR001466">
    <property type="entry name" value="Beta-lactam-related"/>
</dbReference>
<dbReference type="PANTHER" id="PTHR43283">
    <property type="entry name" value="BETA-LACTAMASE-RELATED"/>
    <property type="match status" value="1"/>
</dbReference>
<gene>
    <name evidence="2" type="ORF">HH308_23675</name>
</gene>
<evidence type="ECO:0000259" key="1">
    <source>
        <dbReference type="Pfam" id="PF00144"/>
    </source>
</evidence>
<dbReference type="Pfam" id="PF00144">
    <property type="entry name" value="Beta-lactamase"/>
    <property type="match status" value="1"/>
</dbReference>
<evidence type="ECO:0000313" key="3">
    <source>
        <dbReference type="Proteomes" id="UP000550729"/>
    </source>
</evidence>
<comment type="caution">
    <text evidence="2">The sequence shown here is derived from an EMBL/GenBank/DDBJ whole genome shotgun (WGS) entry which is preliminary data.</text>
</comment>